<evidence type="ECO:0000256" key="5">
    <source>
        <dbReference type="ARBA" id="ARBA00023295"/>
    </source>
</evidence>
<dbReference type="InterPro" id="IPR050226">
    <property type="entry name" value="NagZ_Beta-hexosaminidase"/>
</dbReference>
<dbReference type="PANTHER" id="PTHR30480:SF13">
    <property type="entry name" value="BETA-HEXOSAMINIDASE"/>
    <property type="match status" value="1"/>
</dbReference>
<dbReference type="SUPFAM" id="SSF51445">
    <property type="entry name" value="(Trans)glycosidases"/>
    <property type="match status" value="1"/>
</dbReference>
<name>A0ABM8PIF5_9HYPH</name>
<dbReference type="InterPro" id="IPR019800">
    <property type="entry name" value="Glyco_hydro_3_AS"/>
</dbReference>
<feature type="domain" description="Glycoside hydrolase family 3 N-terminal" evidence="6">
    <location>
        <begin position="46"/>
        <end position="311"/>
    </location>
</feature>
<evidence type="ECO:0000256" key="3">
    <source>
        <dbReference type="ARBA" id="ARBA00012663"/>
    </source>
</evidence>
<dbReference type="NCBIfam" id="NF003740">
    <property type="entry name" value="PRK05337.1"/>
    <property type="match status" value="1"/>
</dbReference>
<organism evidence="7 8">
    <name type="scientific">Pseudorhizobium halotolerans</name>
    <dbReference type="NCBI Taxonomy" id="1233081"/>
    <lineage>
        <taxon>Bacteria</taxon>
        <taxon>Pseudomonadati</taxon>
        <taxon>Pseudomonadota</taxon>
        <taxon>Alphaproteobacteria</taxon>
        <taxon>Hyphomicrobiales</taxon>
        <taxon>Rhizobiaceae</taxon>
        <taxon>Rhizobium/Agrobacterium group</taxon>
        <taxon>Pseudorhizobium</taxon>
    </lineage>
</organism>
<accession>A0ABM8PIF5</accession>
<dbReference type="EC" id="3.2.1.52" evidence="3"/>
<dbReference type="Proteomes" id="UP000601041">
    <property type="component" value="Unassembled WGS sequence"/>
</dbReference>
<comment type="catalytic activity">
    <reaction evidence="1">
        <text>Hydrolysis of terminal non-reducing N-acetyl-D-hexosamine residues in N-acetyl-beta-D-hexosaminides.</text>
        <dbReference type="EC" id="3.2.1.52"/>
    </reaction>
</comment>
<evidence type="ECO:0000313" key="7">
    <source>
        <dbReference type="EMBL" id="CAD7031701.1"/>
    </source>
</evidence>
<gene>
    <name evidence="7" type="ORF">RHAB21_01902</name>
</gene>
<keyword evidence="4" id="KW-0378">Hydrolase</keyword>
<dbReference type="InterPro" id="IPR036962">
    <property type="entry name" value="Glyco_hydro_3_N_sf"/>
</dbReference>
<evidence type="ECO:0000256" key="2">
    <source>
        <dbReference type="ARBA" id="ARBA00005336"/>
    </source>
</evidence>
<sequence length="353" mass="37763">MDGIRLYPQGVYDPGMNESKAIILGASGPVLTADEIALYRSERPWGFILFARNIGEASQVADLVSAMRDAVGRPEAPVLIDQEGGRVQRIRAPLAEKYPSAAELGALYAQDREKGLRAAWLMSRLHAFDLLKLGINVDCLPVLDVPVQGASNVIGDRAYGFDPVVVSEMGQAAADGLKAGGVLPVMKHIPGHGRGMADSHHELPVVNASLAELEAHDFVPFRALRNELMAMSAHIVFTAIDPEQPATTSSKVIEEVIRGRIGFDGLLMSDDTSMNALKGTIGERARRIAGGGCDIILHCNGMLEEMKAVVEEARPLGGDALRRARAVEAAFGPGGGLDEVALRQEFWSLLSLA</sequence>
<dbReference type="PANTHER" id="PTHR30480">
    <property type="entry name" value="BETA-HEXOSAMINIDASE-RELATED"/>
    <property type="match status" value="1"/>
</dbReference>
<dbReference type="InterPro" id="IPR017853">
    <property type="entry name" value="GH"/>
</dbReference>
<dbReference type="PROSITE" id="PS00775">
    <property type="entry name" value="GLYCOSYL_HYDROL_F3"/>
    <property type="match status" value="1"/>
</dbReference>
<evidence type="ECO:0000256" key="1">
    <source>
        <dbReference type="ARBA" id="ARBA00001231"/>
    </source>
</evidence>
<dbReference type="InterPro" id="IPR001764">
    <property type="entry name" value="Glyco_hydro_3_N"/>
</dbReference>
<comment type="similarity">
    <text evidence="2">Belongs to the glycosyl hydrolase 3 family.</text>
</comment>
<keyword evidence="5" id="KW-0326">Glycosidase</keyword>
<dbReference type="Pfam" id="PF00933">
    <property type="entry name" value="Glyco_hydro_3"/>
    <property type="match status" value="1"/>
</dbReference>
<proteinExistence type="inferred from homology"/>
<evidence type="ECO:0000259" key="6">
    <source>
        <dbReference type="Pfam" id="PF00933"/>
    </source>
</evidence>
<evidence type="ECO:0000313" key="8">
    <source>
        <dbReference type="Proteomes" id="UP000601041"/>
    </source>
</evidence>
<dbReference type="Gene3D" id="3.20.20.300">
    <property type="entry name" value="Glycoside hydrolase, family 3, N-terminal domain"/>
    <property type="match status" value="1"/>
</dbReference>
<keyword evidence="8" id="KW-1185">Reference proteome</keyword>
<reference evidence="7 8" key="1">
    <citation type="submission" date="2020-11" db="EMBL/GenBank/DDBJ databases">
        <authorList>
            <person name="Lassalle F."/>
        </authorList>
    </citation>
    <scope>NUCLEOTIDE SEQUENCE [LARGE SCALE GENOMIC DNA]</scope>
    <source>
        <strain evidence="7 8">AB21</strain>
    </source>
</reference>
<comment type="caution">
    <text evidence="7">The sequence shown here is derived from an EMBL/GenBank/DDBJ whole genome shotgun (WGS) entry which is preliminary data.</text>
</comment>
<protein>
    <recommendedName>
        <fullName evidence="3">beta-N-acetylhexosaminidase</fullName>
        <ecNumber evidence="3">3.2.1.52</ecNumber>
    </recommendedName>
</protein>
<evidence type="ECO:0000256" key="4">
    <source>
        <dbReference type="ARBA" id="ARBA00022801"/>
    </source>
</evidence>
<dbReference type="EMBL" id="CABFWE030000005">
    <property type="protein sequence ID" value="CAD7031701.1"/>
    <property type="molecule type" value="Genomic_DNA"/>
</dbReference>